<evidence type="ECO:0000256" key="2">
    <source>
        <dbReference type="ARBA" id="ARBA00022664"/>
    </source>
</evidence>
<name>A0ABY6LA14_9ARAC</name>
<dbReference type="SUPFAM" id="SSF50978">
    <property type="entry name" value="WD40 repeat-like"/>
    <property type="match status" value="1"/>
</dbReference>
<dbReference type="PROSITE" id="PS50294">
    <property type="entry name" value="WD_REPEATS_REGION"/>
    <property type="match status" value="1"/>
</dbReference>
<keyword evidence="9" id="KW-1185">Reference proteome</keyword>
<dbReference type="PANTHER" id="PTHR19877:SF13">
    <property type="entry name" value="SERINE-THREONINE KINASE RECEPTOR-ASSOCIATED PROTEIN"/>
    <property type="match status" value="1"/>
</dbReference>
<organism evidence="8 9">
    <name type="scientific">Cordylochernes scorpioides</name>
    <dbReference type="NCBI Taxonomy" id="51811"/>
    <lineage>
        <taxon>Eukaryota</taxon>
        <taxon>Metazoa</taxon>
        <taxon>Ecdysozoa</taxon>
        <taxon>Arthropoda</taxon>
        <taxon>Chelicerata</taxon>
        <taxon>Arachnida</taxon>
        <taxon>Pseudoscorpiones</taxon>
        <taxon>Cheliferoidea</taxon>
        <taxon>Chernetidae</taxon>
        <taxon>Cordylochernes</taxon>
    </lineage>
</organism>
<feature type="repeat" description="WD" evidence="7">
    <location>
        <begin position="61"/>
        <end position="102"/>
    </location>
</feature>
<accession>A0ABY6LA14</accession>
<proteinExistence type="inferred from homology"/>
<evidence type="ECO:0000256" key="4">
    <source>
        <dbReference type="ARBA" id="ARBA00023187"/>
    </source>
</evidence>
<evidence type="ECO:0000256" key="7">
    <source>
        <dbReference type="PROSITE-ProRule" id="PRU00221"/>
    </source>
</evidence>
<keyword evidence="2" id="KW-0507">mRNA processing</keyword>
<dbReference type="CDD" id="cd00200">
    <property type="entry name" value="WD40"/>
    <property type="match status" value="1"/>
</dbReference>
<dbReference type="Proteomes" id="UP001235939">
    <property type="component" value="Chromosome 15"/>
</dbReference>
<dbReference type="Gene3D" id="2.130.10.10">
    <property type="entry name" value="YVTN repeat-like/Quinoprotein amine dehydrogenase"/>
    <property type="match status" value="2"/>
</dbReference>
<sequence length="375" mass="40955">MEMATSLNSRQAALTCSGHTRPVVYLSFSPITKYGYYLISACKDGKPMLRQGETGDWIGTFIGHKGAVWGVALNHDASRSATGAADFMAKLWNAVSGEEIHSFPHQHIVRSVDFNKAGDKLLTGGSERILKVFDLNHFNAGLVSPSSLPVFLAMNNIQLTPSLYNNGSKHKCRHGVVPEPAVFKGHQGSIRQALYLNDSILMSASDDKTVSCTSSGGARFWDKRLEKDVRQLHFSTCPSSLELSPDRSTLVVAYGRSVGFWSVSGSDPCHLLQELSVPTSVNSASLHPSKSVFVCAGEDCKVYKYDYLTGVELECFKGHFGTIHCIRFSPDGELYATGSEDGTLRLWQTTVGKNYGLWRCGTSPDKSPNGEILDM</sequence>
<dbReference type="InterPro" id="IPR036322">
    <property type="entry name" value="WD40_repeat_dom_sf"/>
</dbReference>
<feature type="repeat" description="WD" evidence="7">
    <location>
        <begin position="316"/>
        <end position="348"/>
    </location>
</feature>
<keyword evidence="3" id="KW-0677">Repeat</keyword>
<reference evidence="8 9" key="1">
    <citation type="submission" date="2022-01" db="EMBL/GenBank/DDBJ databases">
        <title>A chromosomal length assembly of Cordylochernes scorpioides.</title>
        <authorList>
            <person name="Zeh D."/>
            <person name="Zeh J."/>
        </authorList>
    </citation>
    <scope>NUCLEOTIDE SEQUENCE [LARGE SCALE GENOMIC DNA]</scope>
    <source>
        <strain evidence="8">IN4F17</strain>
        <tissue evidence="8">Whole Body</tissue>
    </source>
</reference>
<dbReference type="Pfam" id="PF00400">
    <property type="entry name" value="WD40"/>
    <property type="match status" value="4"/>
</dbReference>
<keyword evidence="4" id="KW-0508">mRNA splicing</keyword>
<gene>
    <name evidence="8" type="ORF">LAZ67_15003100</name>
</gene>
<comment type="similarity">
    <text evidence="5">Belongs to the WD repeat STRAP family.</text>
</comment>
<evidence type="ECO:0000313" key="8">
    <source>
        <dbReference type="EMBL" id="UYV77984.1"/>
    </source>
</evidence>
<evidence type="ECO:0000313" key="9">
    <source>
        <dbReference type="Proteomes" id="UP001235939"/>
    </source>
</evidence>
<keyword evidence="1 7" id="KW-0853">WD repeat</keyword>
<dbReference type="EMBL" id="CP092877">
    <property type="protein sequence ID" value="UYV77984.1"/>
    <property type="molecule type" value="Genomic_DNA"/>
</dbReference>
<dbReference type="PANTHER" id="PTHR19877">
    <property type="entry name" value="EUKARYOTIC TRANSLATION INITIATION FACTOR 3 SUBUNIT I"/>
    <property type="match status" value="1"/>
</dbReference>
<dbReference type="SMART" id="SM00320">
    <property type="entry name" value="WD40"/>
    <property type="match status" value="7"/>
</dbReference>
<evidence type="ECO:0000256" key="6">
    <source>
        <dbReference type="ARBA" id="ARBA00040390"/>
    </source>
</evidence>
<protein>
    <recommendedName>
        <fullName evidence="6">Serine-threonine kinase receptor-associated protein</fullName>
    </recommendedName>
</protein>
<dbReference type="InterPro" id="IPR015943">
    <property type="entry name" value="WD40/YVTN_repeat-like_dom_sf"/>
</dbReference>
<evidence type="ECO:0000256" key="3">
    <source>
        <dbReference type="ARBA" id="ARBA00022737"/>
    </source>
</evidence>
<dbReference type="InterPro" id="IPR001680">
    <property type="entry name" value="WD40_rpt"/>
</dbReference>
<evidence type="ECO:0000256" key="5">
    <source>
        <dbReference type="ARBA" id="ARBA00038394"/>
    </source>
</evidence>
<dbReference type="PROSITE" id="PS50082">
    <property type="entry name" value="WD_REPEATS_2"/>
    <property type="match status" value="2"/>
</dbReference>
<evidence type="ECO:0000256" key="1">
    <source>
        <dbReference type="ARBA" id="ARBA00022574"/>
    </source>
</evidence>